<reference evidence="18" key="1">
    <citation type="submission" date="2016-01" db="EMBL/GenBank/DDBJ databases">
        <authorList>
            <person name="Mitreva M."/>
            <person name="Pepin K.H."/>
            <person name="Mihindukulasuriya K.A."/>
            <person name="Fulton R."/>
            <person name="Fronick C."/>
            <person name="O'Laughlin M."/>
            <person name="Miner T."/>
            <person name="Herter B."/>
            <person name="Rosa B.A."/>
            <person name="Cordes M."/>
            <person name="Tomlinson C."/>
            <person name="Wollam A."/>
            <person name="Palsikar V.B."/>
            <person name="Mardis E.R."/>
            <person name="Wilson R.K."/>
        </authorList>
    </citation>
    <scope>NUCLEOTIDE SEQUENCE [LARGE SCALE GENOMIC DNA]</scope>
    <source>
        <strain evidence="18">DNF01167</strain>
    </source>
</reference>
<evidence type="ECO:0000256" key="1">
    <source>
        <dbReference type="ARBA" id="ARBA00022722"/>
    </source>
</evidence>
<dbReference type="GO" id="GO:0000725">
    <property type="term" value="P:recombinational repair"/>
    <property type="evidence" value="ECO:0007669"/>
    <property type="project" value="TreeGrafter"/>
</dbReference>
<evidence type="ECO:0000256" key="5">
    <source>
        <dbReference type="ARBA" id="ARBA00022806"/>
    </source>
</evidence>
<accession>A0A133ZWH6</accession>
<evidence type="ECO:0000256" key="11">
    <source>
        <dbReference type="ARBA" id="ARBA00034617"/>
    </source>
</evidence>
<dbReference type="PANTHER" id="PTHR11070:SF48">
    <property type="entry name" value="ATP-DEPENDENT HELICASE_NUCLEASE SUBUNIT A"/>
    <property type="match status" value="1"/>
</dbReference>
<feature type="domain" description="UvrD-like helicase ATP-binding" evidence="15">
    <location>
        <begin position="32"/>
        <end position="518"/>
    </location>
</feature>
<protein>
    <recommendedName>
        <fullName evidence="12">DNA 3'-5' helicase</fullName>
        <ecNumber evidence="12">5.6.2.4</ecNumber>
    </recommendedName>
</protein>
<dbReference type="GO" id="GO:0004527">
    <property type="term" value="F:exonuclease activity"/>
    <property type="evidence" value="ECO:0007669"/>
    <property type="project" value="UniProtKB-KW"/>
</dbReference>
<dbReference type="InterPro" id="IPR014017">
    <property type="entry name" value="DNA_helicase_UvrD-like_C"/>
</dbReference>
<keyword evidence="6" id="KW-0269">Exonuclease</keyword>
<evidence type="ECO:0000256" key="9">
    <source>
        <dbReference type="ARBA" id="ARBA00023204"/>
    </source>
</evidence>
<keyword evidence="8" id="KW-0238">DNA-binding</keyword>
<keyword evidence="5 14" id="KW-0347">Helicase</keyword>
<dbReference type="Gene3D" id="1.10.486.10">
    <property type="entry name" value="PCRA, domain 4"/>
    <property type="match status" value="1"/>
</dbReference>
<feature type="domain" description="UvrD-like helicase C-terminal" evidence="16">
    <location>
        <begin position="551"/>
        <end position="809"/>
    </location>
</feature>
<dbReference type="Gene3D" id="3.40.50.300">
    <property type="entry name" value="P-loop containing nucleotide triphosphate hydrolases"/>
    <property type="match status" value="4"/>
</dbReference>
<dbReference type="InterPro" id="IPR011335">
    <property type="entry name" value="Restrct_endonuc-II-like"/>
</dbReference>
<evidence type="ECO:0000256" key="6">
    <source>
        <dbReference type="ARBA" id="ARBA00022839"/>
    </source>
</evidence>
<dbReference type="GO" id="GO:0043138">
    <property type="term" value="F:3'-5' DNA helicase activity"/>
    <property type="evidence" value="ECO:0007669"/>
    <property type="project" value="UniProtKB-EC"/>
</dbReference>
<dbReference type="SUPFAM" id="SSF52540">
    <property type="entry name" value="P-loop containing nucleoside triphosphate hydrolases"/>
    <property type="match status" value="1"/>
</dbReference>
<dbReference type="InterPro" id="IPR011604">
    <property type="entry name" value="PDDEXK-like_dom_sf"/>
</dbReference>
<comment type="catalytic activity">
    <reaction evidence="11">
        <text>Couples ATP hydrolysis with the unwinding of duplex DNA by translocating in the 3'-5' direction.</text>
        <dbReference type="EC" id="5.6.2.4"/>
    </reaction>
</comment>
<dbReference type="Gene3D" id="3.90.320.10">
    <property type="match status" value="1"/>
</dbReference>
<sequence>MLKYIMIINAKLEDKYMIKIEKIDKIAASRKHSYSAPQWQAIAITGADVLVAAAAGSGKTEVLSERIARKVASNRWDIDRLLVLTFTTAAAKNMIVRIENKISERLLSTNKEEDLIYLRKQRMLMNDAYISTIDSFCLNVLKKFYYLVEEKIDNEIKYLSPNFSILSNSRGLLNETVGNVLEQLVQEDSNTTDLLFTVFGSKQNISSYIIDLYYKLLNIPNFQNYLDEDFTKLNDLVTNNFEIEDNSIIDKFNKVSELTQKESIDIAIDFCKYVQQYLIDSKKESSLDILSLVNLDETKKEKLARYVDEVSIKSNQEQLEEIKELISKLNTQFEIEDNIYDTGLLSGVHEVLVDYLNYFKVLEKMNLLAKSITSLLKKLHNDFIKIKRENNFLDFSDLNHLAIKALTREENGEIVPSEAAQYYKNYFLEIYVDEYQDNNNLQEYILNLIKGEGVHFFRVGDVKQAIYGFRGSNPDLFEQKYNSYRKLEIDNYSEKQEYSFEDESEGICIVLKENFRSDVNILKSSNYIFNRLMGNKNAGVSYGEDSALYYPKAKEKNSSEIIPTRLINGKMNYFTGELLEDKKSYREQSIENIAYEILLGIKNGKKYSDYAILVRNSTKMSSFKEVFAKYNIPLFFKEKVGFTESNAFNILYNILRFLDNTNRDASLLAILHTEVFDYSNDELLKLSITKGKNLFEKLQNSEKEKDYNTVNLLKKWLNFSLNNSLPNLLECIAIDTDFKNYLVTIDTNDEELDYYENFIDIVNDYQNIDNKLSGLANQLKIIKNDEVFETKKRTPNDSVTLSTIHISKGLEYKIVFVADLDTSFSKRGYTGEVLFTEIFGLTINAEELGQKFGLTSSNIEKLDQLYKFNSILIKLREREEEVRNLYVALTRAENSLHLVSPNGIQLNNENAKDKPLYQALIEDDNFEKILSNLLSDYGEEFIFENEKDALFKDYESEPLVKDVEDSSGFDLQEFYKQFESMQQDESSKQSDNHTIEVENKVFPAKTSYSALKKINTKDYEWNHKKEKRGYLELTTLKKSTSTSKAILRGNIIHKLFEKIVNDTRAGVEISDVVSYIDSLKKTDNLLQNIKEHRILSQEEFDNINNKDDIEKITNFINSELIKVVAKSEFCQTEIAFTTAKKAKELYDDSESDIDVILQGVVDLFIKISDEEAIIVDYKTDHVTSRNGEEILRDRHREQLRIYKEAVAEYYKLNNIRTFVYSYVLSSLIEIE</sequence>
<dbReference type="EMBL" id="LSDC01000063">
    <property type="protein sequence ID" value="KXB59788.1"/>
    <property type="molecule type" value="Genomic_DNA"/>
</dbReference>
<dbReference type="GO" id="GO:0016887">
    <property type="term" value="F:ATP hydrolysis activity"/>
    <property type="evidence" value="ECO:0007669"/>
    <property type="project" value="RHEA"/>
</dbReference>
<name>A0A133ZWH6_9BACL</name>
<dbReference type="Pfam" id="PF12705">
    <property type="entry name" value="PDDEXK_1"/>
    <property type="match status" value="1"/>
</dbReference>
<keyword evidence="9" id="KW-0234">DNA repair</keyword>
<evidence type="ECO:0000256" key="12">
    <source>
        <dbReference type="ARBA" id="ARBA00034808"/>
    </source>
</evidence>
<comment type="catalytic activity">
    <reaction evidence="13">
        <text>ATP + H2O = ADP + phosphate + H(+)</text>
        <dbReference type="Rhea" id="RHEA:13065"/>
        <dbReference type="ChEBI" id="CHEBI:15377"/>
        <dbReference type="ChEBI" id="CHEBI:15378"/>
        <dbReference type="ChEBI" id="CHEBI:30616"/>
        <dbReference type="ChEBI" id="CHEBI:43474"/>
        <dbReference type="ChEBI" id="CHEBI:456216"/>
        <dbReference type="EC" id="5.6.2.4"/>
    </reaction>
</comment>
<evidence type="ECO:0000256" key="10">
    <source>
        <dbReference type="ARBA" id="ARBA00023235"/>
    </source>
</evidence>
<evidence type="ECO:0000259" key="15">
    <source>
        <dbReference type="PROSITE" id="PS51198"/>
    </source>
</evidence>
<evidence type="ECO:0000313" key="17">
    <source>
        <dbReference type="EMBL" id="KXB59788.1"/>
    </source>
</evidence>
<dbReference type="Proteomes" id="UP000070355">
    <property type="component" value="Unassembled WGS sequence"/>
</dbReference>
<evidence type="ECO:0000259" key="16">
    <source>
        <dbReference type="PROSITE" id="PS51217"/>
    </source>
</evidence>
<dbReference type="EC" id="5.6.2.4" evidence="12"/>
<dbReference type="PANTHER" id="PTHR11070">
    <property type="entry name" value="UVRD / RECB / PCRA DNA HELICASE FAMILY MEMBER"/>
    <property type="match status" value="1"/>
</dbReference>
<dbReference type="GO" id="GO:0005829">
    <property type="term" value="C:cytosol"/>
    <property type="evidence" value="ECO:0007669"/>
    <property type="project" value="TreeGrafter"/>
</dbReference>
<proteinExistence type="predicted"/>
<evidence type="ECO:0000256" key="7">
    <source>
        <dbReference type="ARBA" id="ARBA00022840"/>
    </source>
</evidence>
<dbReference type="GO" id="GO:0033202">
    <property type="term" value="C:DNA helicase complex"/>
    <property type="evidence" value="ECO:0007669"/>
    <property type="project" value="TreeGrafter"/>
</dbReference>
<evidence type="ECO:0000256" key="8">
    <source>
        <dbReference type="ARBA" id="ARBA00023125"/>
    </source>
</evidence>
<gene>
    <name evidence="17" type="ORF">HMPREF3186_00925</name>
</gene>
<feature type="binding site" evidence="14">
    <location>
        <begin position="53"/>
        <end position="60"/>
    </location>
    <ligand>
        <name>ATP</name>
        <dbReference type="ChEBI" id="CHEBI:30616"/>
    </ligand>
</feature>
<dbReference type="PROSITE" id="PS51217">
    <property type="entry name" value="UVRD_HELICASE_CTER"/>
    <property type="match status" value="1"/>
</dbReference>
<keyword evidence="2 14" id="KW-0547">Nucleotide-binding</keyword>
<evidence type="ECO:0000256" key="2">
    <source>
        <dbReference type="ARBA" id="ARBA00022741"/>
    </source>
</evidence>
<keyword evidence="1" id="KW-0540">Nuclease</keyword>
<evidence type="ECO:0000256" key="14">
    <source>
        <dbReference type="PROSITE-ProRule" id="PRU00560"/>
    </source>
</evidence>
<dbReference type="InterPro" id="IPR027417">
    <property type="entry name" value="P-loop_NTPase"/>
</dbReference>
<dbReference type="Pfam" id="PF00580">
    <property type="entry name" value="UvrD-helicase"/>
    <property type="match status" value="1"/>
</dbReference>
<organism evidence="17 18">
    <name type="scientific">Gemella haemolysans</name>
    <dbReference type="NCBI Taxonomy" id="1379"/>
    <lineage>
        <taxon>Bacteria</taxon>
        <taxon>Bacillati</taxon>
        <taxon>Bacillota</taxon>
        <taxon>Bacilli</taxon>
        <taxon>Bacillales</taxon>
        <taxon>Gemellaceae</taxon>
        <taxon>Gemella</taxon>
    </lineage>
</organism>
<dbReference type="GO" id="GO:0003677">
    <property type="term" value="F:DNA binding"/>
    <property type="evidence" value="ECO:0007669"/>
    <property type="project" value="UniProtKB-KW"/>
</dbReference>
<keyword evidence="7 14" id="KW-0067">ATP-binding</keyword>
<dbReference type="Pfam" id="PF13361">
    <property type="entry name" value="UvrD_C"/>
    <property type="match status" value="1"/>
</dbReference>
<evidence type="ECO:0000256" key="4">
    <source>
        <dbReference type="ARBA" id="ARBA00022801"/>
    </source>
</evidence>
<evidence type="ECO:0000256" key="13">
    <source>
        <dbReference type="ARBA" id="ARBA00048988"/>
    </source>
</evidence>
<dbReference type="InterPro" id="IPR038726">
    <property type="entry name" value="PDDEXK_AddAB-type"/>
</dbReference>
<dbReference type="GO" id="GO:0005524">
    <property type="term" value="F:ATP binding"/>
    <property type="evidence" value="ECO:0007669"/>
    <property type="project" value="UniProtKB-UniRule"/>
</dbReference>
<dbReference type="PROSITE" id="PS51198">
    <property type="entry name" value="UVRD_HELICASE_ATP_BIND"/>
    <property type="match status" value="1"/>
</dbReference>
<comment type="caution">
    <text evidence="17">The sequence shown here is derived from an EMBL/GenBank/DDBJ whole genome shotgun (WGS) entry which is preliminary data.</text>
</comment>
<keyword evidence="4 14" id="KW-0378">Hydrolase</keyword>
<keyword evidence="3" id="KW-0227">DNA damage</keyword>
<dbReference type="InterPro" id="IPR014016">
    <property type="entry name" value="UvrD-like_ATP-bd"/>
</dbReference>
<dbReference type="STRING" id="1379.HMPREF3186_00925"/>
<dbReference type="SUPFAM" id="SSF52980">
    <property type="entry name" value="Restriction endonuclease-like"/>
    <property type="match status" value="1"/>
</dbReference>
<evidence type="ECO:0000256" key="3">
    <source>
        <dbReference type="ARBA" id="ARBA00022763"/>
    </source>
</evidence>
<dbReference type="AlphaFoldDB" id="A0A133ZWH6"/>
<keyword evidence="10" id="KW-0413">Isomerase</keyword>
<dbReference type="InterPro" id="IPR000212">
    <property type="entry name" value="DNA_helicase_UvrD/REP"/>
</dbReference>
<evidence type="ECO:0000313" key="18">
    <source>
        <dbReference type="Proteomes" id="UP000070355"/>
    </source>
</evidence>
<dbReference type="PATRIC" id="fig|1379.3.peg.908"/>